<dbReference type="RefSeq" id="XP_007866949.1">
    <property type="nucleotide sequence ID" value="XM_007868758.1"/>
</dbReference>
<dbReference type="OMA" id="YACSKVY"/>
<dbReference type="AlphaFoldDB" id="S7Q5A7"/>
<dbReference type="Gene3D" id="1.20.1280.50">
    <property type="match status" value="1"/>
</dbReference>
<feature type="domain" description="F-box" evidence="1">
    <location>
        <begin position="1"/>
        <end position="49"/>
    </location>
</feature>
<gene>
    <name evidence="2" type="ORF">GLOTRDRAFT_139208</name>
</gene>
<dbReference type="InterPro" id="IPR036047">
    <property type="entry name" value="F-box-like_dom_sf"/>
</dbReference>
<protein>
    <recommendedName>
        <fullName evidence="1">F-box domain-containing protein</fullName>
    </recommendedName>
</protein>
<name>S7Q5A7_GLOTA</name>
<dbReference type="Proteomes" id="UP000030669">
    <property type="component" value="Unassembled WGS sequence"/>
</dbReference>
<sequence>MNITDLPPELIEQILLELDPLDFAAFAQSSRSFYDFVYKSPDAHIWRELYLAQPLDDPRTCLDTLGFPLEDIDWKWELQRVTRARTVVNFIEKCRPHERCGVLQTLIDLVTRIPPSPSVLSDQLSMNLLWVAALVRGGAVFDHTTWEPSPEEQQLRAKLHTYYGVTPSDAKTASKIESRAYVYNMRNYKWDNEFGPFMMDGSGRVNWLHVRAIHHCMSLHLVEMTEEEEIVFTIFPMSLPYCQSILPGGADVGGVQDWAGIEGEWVVSFCFCDHRELLVYNNFNLSEDDPLDASVFANPEFIEVFRSITVHMRVLSTEPNPAYPTRPRIYFAGEIETGSEHVMNGWVGITDEGVVRWHFVSGEEGHPIWSSEGVQVGGIRSPYGVLGAWTTVFHDAHDPIGPFWMRRVFKDQDARPT</sequence>
<dbReference type="Pfam" id="PF00646">
    <property type="entry name" value="F-box"/>
    <property type="match status" value="1"/>
</dbReference>
<accession>S7Q5A7</accession>
<dbReference type="eggNOG" id="ENOG502RP4Z">
    <property type="taxonomic scope" value="Eukaryota"/>
</dbReference>
<organism evidence="2 3">
    <name type="scientific">Gloeophyllum trabeum (strain ATCC 11539 / FP-39264 / Madison 617)</name>
    <name type="common">Brown rot fungus</name>
    <dbReference type="NCBI Taxonomy" id="670483"/>
    <lineage>
        <taxon>Eukaryota</taxon>
        <taxon>Fungi</taxon>
        <taxon>Dikarya</taxon>
        <taxon>Basidiomycota</taxon>
        <taxon>Agaricomycotina</taxon>
        <taxon>Agaricomycetes</taxon>
        <taxon>Gloeophyllales</taxon>
        <taxon>Gloeophyllaceae</taxon>
        <taxon>Gloeophyllum</taxon>
    </lineage>
</organism>
<dbReference type="PROSITE" id="PS50181">
    <property type="entry name" value="FBOX"/>
    <property type="match status" value="1"/>
</dbReference>
<keyword evidence="3" id="KW-1185">Reference proteome</keyword>
<dbReference type="KEGG" id="gtr:GLOTRDRAFT_139208"/>
<evidence type="ECO:0000259" key="1">
    <source>
        <dbReference type="PROSITE" id="PS50181"/>
    </source>
</evidence>
<dbReference type="OrthoDB" id="3226064at2759"/>
<evidence type="ECO:0000313" key="3">
    <source>
        <dbReference type="Proteomes" id="UP000030669"/>
    </source>
</evidence>
<dbReference type="InterPro" id="IPR001810">
    <property type="entry name" value="F-box_dom"/>
</dbReference>
<proteinExistence type="predicted"/>
<dbReference type="GeneID" id="19304189"/>
<evidence type="ECO:0000313" key="2">
    <source>
        <dbReference type="EMBL" id="EPQ54683.1"/>
    </source>
</evidence>
<dbReference type="SUPFAM" id="SSF81383">
    <property type="entry name" value="F-box domain"/>
    <property type="match status" value="1"/>
</dbReference>
<dbReference type="HOGENOM" id="CLU_019366_1_0_1"/>
<dbReference type="EMBL" id="KB469303">
    <property type="protein sequence ID" value="EPQ54683.1"/>
    <property type="molecule type" value="Genomic_DNA"/>
</dbReference>
<reference evidence="2 3" key="1">
    <citation type="journal article" date="2012" name="Science">
        <title>The Paleozoic origin of enzymatic lignin decomposition reconstructed from 31 fungal genomes.</title>
        <authorList>
            <person name="Floudas D."/>
            <person name="Binder M."/>
            <person name="Riley R."/>
            <person name="Barry K."/>
            <person name="Blanchette R.A."/>
            <person name="Henrissat B."/>
            <person name="Martinez A.T."/>
            <person name="Otillar R."/>
            <person name="Spatafora J.W."/>
            <person name="Yadav J.S."/>
            <person name="Aerts A."/>
            <person name="Benoit I."/>
            <person name="Boyd A."/>
            <person name="Carlson A."/>
            <person name="Copeland A."/>
            <person name="Coutinho P.M."/>
            <person name="de Vries R.P."/>
            <person name="Ferreira P."/>
            <person name="Findley K."/>
            <person name="Foster B."/>
            <person name="Gaskell J."/>
            <person name="Glotzer D."/>
            <person name="Gorecki P."/>
            <person name="Heitman J."/>
            <person name="Hesse C."/>
            <person name="Hori C."/>
            <person name="Igarashi K."/>
            <person name="Jurgens J.A."/>
            <person name="Kallen N."/>
            <person name="Kersten P."/>
            <person name="Kohler A."/>
            <person name="Kuees U."/>
            <person name="Kumar T.K.A."/>
            <person name="Kuo A."/>
            <person name="LaButti K."/>
            <person name="Larrondo L.F."/>
            <person name="Lindquist E."/>
            <person name="Ling A."/>
            <person name="Lombard V."/>
            <person name="Lucas S."/>
            <person name="Lundell T."/>
            <person name="Martin R."/>
            <person name="McLaughlin D.J."/>
            <person name="Morgenstern I."/>
            <person name="Morin E."/>
            <person name="Murat C."/>
            <person name="Nagy L.G."/>
            <person name="Nolan M."/>
            <person name="Ohm R.A."/>
            <person name="Patyshakuliyeva A."/>
            <person name="Rokas A."/>
            <person name="Ruiz-Duenas F.J."/>
            <person name="Sabat G."/>
            <person name="Salamov A."/>
            <person name="Samejima M."/>
            <person name="Schmutz J."/>
            <person name="Slot J.C."/>
            <person name="St John F."/>
            <person name="Stenlid J."/>
            <person name="Sun H."/>
            <person name="Sun S."/>
            <person name="Syed K."/>
            <person name="Tsang A."/>
            <person name="Wiebenga A."/>
            <person name="Young D."/>
            <person name="Pisabarro A."/>
            <person name="Eastwood D.C."/>
            <person name="Martin F."/>
            <person name="Cullen D."/>
            <person name="Grigoriev I.V."/>
            <person name="Hibbett D.S."/>
        </authorList>
    </citation>
    <scope>NUCLEOTIDE SEQUENCE [LARGE SCALE GENOMIC DNA]</scope>
    <source>
        <strain evidence="2 3">ATCC 11539</strain>
    </source>
</reference>